<dbReference type="GO" id="GO:0072562">
    <property type="term" value="C:blood microparticle"/>
    <property type="evidence" value="ECO:0007669"/>
    <property type="project" value="TreeGrafter"/>
</dbReference>
<feature type="region of interest" description="Disordered" evidence="11">
    <location>
        <begin position="384"/>
        <end position="478"/>
    </location>
</feature>
<keyword evidence="7" id="KW-0677">Repeat</keyword>
<dbReference type="InterPro" id="IPR046350">
    <property type="entry name" value="Cystatin_sf"/>
</dbReference>
<dbReference type="GO" id="GO:0007204">
    <property type="term" value="P:positive regulation of cytosolic calcium ion concentration"/>
    <property type="evidence" value="ECO:0007669"/>
    <property type="project" value="TreeGrafter"/>
</dbReference>
<evidence type="ECO:0000256" key="5">
    <source>
        <dbReference type="ARBA" id="ARBA00022704"/>
    </source>
</evidence>
<feature type="domain" description="Cystatin kininogen-type" evidence="13">
    <location>
        <begin position="28"/>
        <end position="132"/>
    </location>
</feature>
<feature type="domain" description="Cystatin kininogen-type" evidence="13">
    <location>
        <begin position="151"/>
        <end position="253"/>
    </location>
</feature>
<keyword evidence="2" id="KW-0840">Vasodilator</keyword>
<evidence type="ECO:0000256" key="6">
    <source>
        <dbReference type="ARBA" id="ARBA00022729"/>
    </source>
</evidence>
<keyword evidence="3" id="KW-0964">Secreted</keyword>
<gene>
    <name evidence="15" type="primary">KNG1</name>
</gene>
<feature type="compositionally biased region" description="Basic and acidic residues" evidence="11">
    <location>
        <begin position="403"/>
        <end position="423"/>
    </location>
</feature>
<dbReference type="PROSITE" id="PS00287">
    <property type="entry name" value="CYSTATIN"/>
    <property type="match status" value="2"/>
</dbReference>
<dbReference type="SMART" id="SM00043">
    <property type="entry name" value="CY"/>
    <property type="match status" value="3"/>
</dbReference>
<keyword evidence="5" id="KW-0789">Thiol protease inhibitor</keyword>
<name>A0A6J0GVU8_9PASS</name>
<evidence type="ECO:0000256" key="10">
    <source>
        <dbReference type="ARBA" id="ARBA00023180"/>
    </source>
</evidence>
<evidence type="ECO:0000313" key="15">
    <source>
        <dbReference type="RefSeq" id="XP_017665966.1"/>
    </source>
</evidence>
<dbReference type="InterPro" id="IPR000010">
    <property type="entry name" value="Cystatin_dom"/>
</dbReference>
<feature type="signal peptide" evidence="12">
    <location>
        <begin position="1"/>
        <end position="18"/>
    </location>
</feature>
<dbReference type="SUPFAM" id="SSF54403">
    <property type="entry name" value="Cystatin/monellin"/>
    <property type="match status" value="3"/>
</dbReference>
<dbReference type="Proteomes" id="UP000504624">
    <property type="component" value="Unplaced"/>
</dbReference>
<evidence type="ECO:0000256" key="2">
    <source>
        <dbReference type="ARBA" id="ARBA00022429"/>
    </source>
</evidence>
<dbReference type="GeneID" id="108495148"/>
<protein>
    <submittedName>
        <fullName evidence="15">Kininogen-1</fullName>
    </submittedName>
</protein>
<evidence type="ECO:0000256" key="9">
    <source>
        <dbReference type="ARBA" id="ARBA00023157"/>
    </source>
</evidence>
<comment type="subcellular location">
    <subcellularLocation>
        <location evidence="1">Secreted</location>
        <location evidence="1">Extracellular space</location>
    </subcellularLocation>
</comment>
<accession>A0A6J0GVU8</accession>
<sequence length="478" mass="54088">MKPFIVLALCCSFFCSRAIPLPYEFSDCDDPDVFRAVDAALQKYNGDRATGNQFALYVVMEAKRTAGPDPQFYMKYRILETSCAIEENKSWQHCHYKPSAEAQTGECTARVHMNDAEKTSNVSQDCKIFSDVSKIRITQVPCLGCYHPISSDSSQVSEILQKAIQKFNKEGDEPALFKLVEIKQAKRQVVAGWNYKIEYEIEETNCSKDQFPDLTPECRITSRGRVGKCEAKAYRNLQAEIKQIKNECKFPVEEPVHSAICPGCPRPIPRTSPELKELLKVSMEKYNSESNDDFYYKHGEIESATVQVVAGKNYEVKFRARKTNCSKKEFENLNEDCEATLDGASLSCEAQIYVIPWENKIIPKLNCSEERRLEFFARRPPGFTPFRSASPSHAAEDSQSPGKETKEDNGQEPEGKDRPESPHPRCPGKPWKQIMDLPDSPSFPREFTNEDLLPSAAENVDSATANEEEDFDLADALQ</sequence>
<dbReference type="RefSeq" id="XP_017665966.1">
    <property type="nucleotide sequence ID" value="XM_017810477.1"/>
</dbReference>
<evidence type="ECO:0000256" key="11">
    <source>
        <dbReference type="SAM" id="MobiDB-lite"/>
    </source>
</evidence>
<evidence type="ECO:0000256" key="3">
    <source>
        <dbReference type="ARBA" id="ARBA00022525"/>
    </source>
</evidence>
<dbReference type="PANTHER" id="PTHR13814">
    <property type="entry name" value="FETUIN"/>
    <property type="match status" value="1"/>
</dbReference>
<dbReference type="Gene3D" id="3.10.450.10">
    <property type="match status" value="3"/>
</dbReference>
<evidence type="ECO:0000256" key="12">
    <source>
        <dbReference type="SAM" id="SignalP"/>
    </source>
</evidence>
<dbReference type="AlphaFoldDB" id="A0A6J0GVU8"/>
<keyword evidence="14" id="KW-1185">Reference proteome</keyword>
<keyword evidence="6 12" id="KW-0732">Signal</keyword>
<evidence type="ECO:0000313" key="14">
    <source>
        <dbReference type="Proteomes" id="UP000504624"/>
    </source>
</evidence>
<evidence type="ECO:0000259" key="13">
    <source>
        <dbReference type="PROSITE" id="PS51647"/>
    </source>
</evidence>
<feature type="compositionally biased region" description="Acidic residues" evidence="11">
    <location>
        <begin position="466"/>
        <end position="478"/>
    </location>
</feature>
<evidence type="ECO:0000256" key="8">
    <source>
        <dbReference type="ARBA" id="ARBA00022858"/>
    </source>
</evidence>
<keyword evidence="4" id="KW-0646">Protease inhibitor</keyword>
<feature type="chain" id="PRO_5026887291" evidence="12">
    <location>
        <begin position="19"/>
        <end position="478"/>
    </location>
</feature>
<dbReference type="InterPro" id="IPR050735">
    <property type="entry name" value="Kininogen_Fetuin_HRG"/>
</dbReference>
<keyword evidence="8" id="KW-0838">Vasoactive</keyword>
<dbReference type="InterPro" id="IPR027358">
    <property type="entry name" value="Kininogen-type_cystatin_dom"/>
</dbReference>
<dbReference type="InterPro" id="IPR018073">
    <property type="entry name" value="Prot_inh_cystat_CS"/>
</dbReference>
<reference evidence="15" key="1">
    <citation type="submission" date="2025-08" db="UniProtKB">
        <authorList>
            <consortium name="RefSeq"/>
        </authorList>
    </citation>
    <scope>IDENTIFICATION</scope>
</reference>
<evidence type="ECO:0000256" key="4">
    <source>
        <dbReference type="ARBA" id="ARBA00022690"/>
    </source>
</evidence>
<keyword evidence="9" id="KW-1015">Disulfide bond</keyword>
<dbReference type="FunFam" id="3.10.450.10:FF:000002">
    <property type="entry name" value="Kininogen 1"/>
    <property type="match status" value="2"/>
</dbReference>
<proteinExistence type="predicted"/>
<evidence type="ECO:0000256" key="7">
    <source>
        <dbReference type="ARBA" id="ARBA00022737"/>
    </source>
</evidence>
<evidence type="ECO:0000256" key="1">
    <source>
        <dbReference type="ARBA" id="ARBA00004239"/>
    </source>
</evidence>
<dbReference type="Pfam" id="PF00031">
    <property type="entry name" value="Cystatin"/>
    <property type="match status" value="3"/>
</dbReference>
<keyword evidence="10" id="KW-0325">Glycoprotein</keyword>
<dbReference type="CTD" id="3827"/>
<feature type="domain" description="Cystatin kininogen-type" evidence="13">
    <location>
        <begin position="270"/>
        <end position="373"/>
    </location>
</feature>
<organism evidence="14 15">
    <name type="scientific">Lepidothrix coronata</name>
    <name type="common">blue-crowned manakin</name>
    <dbReference type="NCBI Taxonomy" id="321398"/>
    <lineage>
        <taxon>Eukaryota</taxon>
        <taxon>Metazoa</taxon>
        <taxon>Chordata</taxon>
        <taxon>Craniata</taxon>
        <taxon>Vertebrata</taxon>
        <taxon>Euteleostomi</taxon>
        <taxon>Archelosauria</taxon>
        <taxon>Archosauria</taxon>
        <taxon>Dinosauria</taxon>
        <taxon>Saurischia</taxon>
        <taxon>Theropoda</taxon>
        <taxon>Coelurosauria</taxon>
        <taxon>Aves</taxon>
        <taxon>Neognathae</taxon>
        <taxon>Neoaves</taxon>
        <taxon>Telluraves</taxon>
        <taxon>Australaves</taxon>
        <taxon>Passeriformes</taxon>
        <taxon>Pipridae</taxon>
        <taxon>Lepidothrix</taxon>
    </lineage>
</organism>
<dbReference type="OrthoDB" id="9937817at2759"/>
<dbReference type="PROSITE" id="PS51647">
    <property type="entry name" value="CYSTATIN_KININOGEN"/>
    <property type="match status" value="3"/>
</dbReference>
<dbReference type="GO" id="GO:0004869">
    <property type="term" value="F:cysteine-type endopeptidase inhibitor activity"/>
    <property type="evidence" value="ECO:0007669"/>
    <property type="project" value="UniProtKB-KW"/>
</dbReference>
<dbReference type="CDD" id="cd00042">
    <property type="entry name" value="CY"/>
    <property type="match status" value="3"/>
</dbReference>
<feature type="compositionally biased region" description="Polar residues" evidence="11">
    <location>
        <begin position="387"/>
        <end position="402"/>
    </location>
</feature>
<dbReference type="PANTHER" id="PTHR13814:SF12">
    <property type="entry name" value="KININOGEN-1"/>
    <property type="match status" value="1"/>
</dbReference>
<dbReference type="GO" id="GO:0030195">
    <property type="term" value="P:negative regulation of blood coagulation"/>
    <property type="evidence" value="ECO:0007669"/>
    <property type="project" value="TreeGrafter"/>
</dbReference>
<dbReference type="GO" id="GO:0042311">
    <property type="term" value="P:vasodilation"/>
    <property type="evidence" value="ECO:0007669"/>
    <property type="project" value="UniProtKB-KW"/>
</dbReference>